<dbReference type="GO" id="GO:0005634">
    <property type="term" value="C:nucleus"/>
    <property type="evidence" value="ECO:0007669"/>
    <property type="project" value="UniProtKB-SubCell"/>
</dbReference>
<evidence type="ECO:0000256" key="4">
    <source>
        <dbReference type="ARBA" id="ARBA00022833"/>
    </source>
</evidence>
<feature type="compositionally biased region" description="Low complexity" evidence="8">
    <location>
        <begin position="95"/>
        <end position="105"/>
    </location>
</feature>
<evidence type="ECO:0000313" key="10">
    <source>
        <dbReference type="Proteomes" id="UP000017836"/>
    </source>
</evidence>
<dbReference type="InterPro" id="IPR007818">
    <property type="entry name" value="SHI"/>
</dbReference>
<keyword evidence="5" id="KW-0238">DNA-binding</keyword>
<dbReference type="PANTHER" id="PTHR31604:SF30">
    <property type="entry name" value="PROTEIN LATERAL ROOT PRIMORDIUM 1"/>
    <property type="match status" value="1"/>
</dbReference>
<feature type="region of interest" description="Disordered" evidence="8">
    <location>
        <begin position="189"/>
        <end position="215"/>
    </location>
</feature>
<reference evidence="10" key="1">
    <citation type="journal article" date="2013" name="Science">
        <title>The Amborella genome and the evolution of flowering plants.</title>
        <authorList>
            <consortium name="Amborella Genome Project"/>
        </authorList>
    </citation>
    <scope>NUCLEOTIDE SEQUENCE [LARGE SCALE GENOMIC DNA]</scope>
</reference>
<gene>
    <name evidence="9" type="ORF">AMTR_s00011p00266130</name>
</gene>
<keyword evidence="6" id="KW-0010">Activator</keyword>
<dbReference type="AlphaFoldDB" id="W1NI02"/>
<dbReference type="GO" id="GO:0046872">
    <property type="term" value="F:metal ion binding"/>
    <property type="evidence" value="ECO:0007669"/>
    <property type="project" value="UniProtKB-KW"/>
</dbReference>
<proteinExistence type="inferred from homology"/>
<dbReference type="Gramene" id="ERM94805">
    <property type="protein sequence ID" value="ERM94805"/>
    <property type="gene ID" value="AMTR_s00011p00266130"/>
</dbReference>
<feature type="compositionally biased region" description="Basic and acidic residues" evidence="8">
    <location>
        <begin position="111"/>
        <end position="125"/>
    </location>
</feature>
<dbReference type="HOGENOM" id="CLU_1286188_0_0_1"/>
<dbReference type="EMBL" id="KI397507">
    <property type="protein sequence ID" value="ERM94805.1"/>
    <property type="molecule type" value="Genomic_DNA"/>
</dbReference>
<evidence type="ECO:0000256" key="5">
    <source>
        <dbReference type="ARBA" id="ARBA00023125"/>
    </source>
</evidence>
<dbReference type="GO" id="GO:0003677">
    <property type="term" value="F:DNA binding"/>
    <property type="evidence" value="ECO:0007669"/>
    <property type="project" value="UniProtKB-KW"/>
</dbReference>
<evidence type="ECO:0000256" key="1">
    <source>
        <dbReference type="ARBA" id="ARBA00004123"/>
    </source>
</evidence>
<protein>
    <submittedName>
        <fullName evidence="9">Uncharacterized protein</fullName>
    </submittedName>
</protein>
<organism evidence="9 10">
    <name type="scientific">Amborella trichopoda</name>
    <dbReference type="NCBI Taxonomy" id="13333"/>
    <lineage>
        <taxon>Eukaryota</taxon>
        <taxon>Viridiplantae</taxon>
        <taxon>Streptophyta</taxon>
        <taxon>Embryophyta</taxon>
        <taxon>Tracheophyta</taxon>
        <taxon>Spermatophyta</taxon>
        <taxon>Magnoliopsida</taxon>
        <taxon>Amborellales</taxon>
        <taxon>Amborellaceae</taxon>
        <taxon>Amborella</taxon>
    </lineage>
</organism>
<evidence type="ECO:0000256" key="3">
    <source>
        <dbReference type="ARBA" id="ARBA00022723"/>
    </source>
</evidence>
<evidence type="ECO:0000256" key="7">
    <source>
        <dbReference type="ARBA" id="ARBA00023242"/>
    </source>
</evidence>
<dbReference type="NCBIfam" id="TIGR01623">
    <property type="entry name" value="put_zinc_LRP1"/>
    <property type="match status" value="1"/>
</dbReference>
<feature type="region of interest" description="Disordered" evidence="8">
    <location>
        <begin position="1"/>
        <end position="32"/>
    </location>
</feature>
<comment type="subcellular location">
    <subcellularLocation>
        <location evidence="1">Nucleus</location>
    </subcellularLocation>
</comment>
<evidence type="ECO:0000256" key="6">
    <source>
        <dbReference type="ARBA" id="ARBA00023159"/>
    </source>
</evidence>
<feature type="non-terminal residue" evidence="9">
    <location>
        <position position="1"/>
    </location>
</feature>
<feature type="compositionally biased region" description="Basic and acidic residues" evidence="8">
    <location>
        <begin position="1"/>
        <end position="12"/>
    </location>
</feature>
<dbReference type="PANTHER" id="PTHR31604">
    <property type="entry name" value="PROTEIN LATERAL ROOT PRIMORDIUM 1"/>
    <property type="match status" value="1"/>
</dbReference>
<keyword evidence="7" id="KW-0539">Nucleus</keyword>
<accession>W1NI02</accession>
<keyword evidence="3" id="KW-0479">Metal-binding</keyword>
<dbReference type="Pfam" id="PF05142">
    <property type="entry name" value="DUF702"/>
    <property type="match status" value="1"/>
</dbReference>
<evidence type="ECO:0000256" key="8">
    <source>
        <dbReference type="SAM" id="MobiDB-lite"/>
    </source>
</evidence>
<dbReference type="InterPro" id="IPR006510">
    <property type="entry name" value="Znf_LRP1"/>
</dbReference>
<evidence type="ECO:0000256" key="2">
    <source>
        <dbReference type="ARBA" id="ARBA00006911"/>
    </source>
</evidence>
<comment type="similarity">
    <text evidence="2">Belongs to the SHI protein family.</text>
</comment>
<sequence>THRDGTKGRENQVRGGTVPRRPGEGVPDWGAGSSPPFDLCSAVAGELCLGFSGSSASAPSAAGSSWLRLLNYGSIPLLQDIPMVLINSPFHDPTSASSGPAGGPSYCHQLVPEHSHSQGPERRGGESSGNTVGGTTTCQDCGNQAKKDCLHRRCRNCCKSPGFDCATHVKSTWVPAARRRGRHMAAAVTSEGAAAGGGKKPRLAAPLPLSLKRKK</sequence>
<keyword evidence="4" id="KW-0862">Zinc</keyword>
<feature type="region of interest" description="Disordered" evidence="8">
    <location>
        <begin position="93"/>
        <end position="133"/>
    </location>
</feature>
<dbReference type="GO" id="GO:0003700">
    <property type="term" value="F:DNA-binding transcription factor activity"/>
    <property type="evidence" value="ECO:0007669"/>
    <property type="project" value="InterPro"/>
</dbReference>
<keyword evidence="10" id="KW-1185">Reference proteome</keyword>
<evidence type="ECO:0000313" key="9">
    <source>
        <dbReference type="EMBL" id="ERM94805.1"/>
    </source>
</evidence>
<name>W1NI02_AMBTC</name>
<dbReference type="Proteomes" id="UP000017836">
    <property type="component" value="Unassembled WGS sequence"/>
</dbReference>